<keyword evidence="12" id="KW-0732">Signal</keyword>
<evidence type="ECO:0000256" key="2">
    <source>
        <dbReference type="ARBA" id="ARBA00016165"/>
    </source>
</evidence>
<keyword evidence="3 9" id="KW-0349">Heme</keyword>
<evidence type="ECO:0000256" key="9">
    <source>
        <dbReference type="PROSITE-ProRule" id="PRU00433"/>
    </source>
</evidence>
<dbReference type="PRINTS" id="PR00603">
    <property type="entry name" value="CYTOCHROMEC1"/>
</dbReference>
<feature type="region of interest" description="Disordered" evidence="10">
    <location>
        <begin position="32"/>
        <end position="210"/>
    </location>
</feature>
<evidence type="ECO:0000256" key="10">
    <source>
        <dbReference type="SAM" id="MobiDB-lite"/>
    </source>
</evidence>
<keyword evidence="4 11" id="KW-0812">Transmembrane</keyword>
<keyword evidence="6 11" id="KW-1133">Transmembrane helix</keyword>
<feature type="compositionally biased region" description="Low complexity" evidence="10">
    <location>
        <begin position="65"/>
        <end position="91"/>
    </location>
</feature>
<name>A0ABY7SHM8_9RHOB</name>
<evidence type="ECO:0000256" key="5">
    <source>
        <dbReference type="ARBA" id="ARBA00022723"/>
    </source>
</evidence>
<feature type="compositionally biased region" description="Low complexity" evidence="10">
    <location>
        <begin position="110"/>
        <end position="126"/>
    </location>
</feature>
<feature type="compositionally biased region" description="Acidic residues" evidence="10">
    <location>
        <begin position="197"/>
        <end position="210"/>
    </location>
</feature>
<dbReference type="InterPro" id="IPR036909">
    <property type="entry name" value="Cyt_c-like_dom_sf"/>
</dbReference>
<keyword evidence="8 11" id="KW-0472">Membrane</keyword>
<accession>A0ABY7SHM8</accession>
<proteinExistence type="predicted"/>
<feature type="compositionally biased region" description="Acidic residues" evidence="10">
    <location>
        <begin position="92"/>
        <end position="109"/>
    </location>
</feature>
<protein>
    <recommendedName>
        <fullName evidence="2">Cytochrome c1</fullName>
    </recommendedName>
</protein>
<dbReference type="Gene3D" id="1.10.760.10">
    <property type="entry name" value="Cytochrome c-like domain"/>
    <property type="match status" value="1"/>
</dbReference>
<comment type="subcellular location">
    <subcellularLocation>
        <location evidence="1">Membrane</location>
    </subcellularLocation>
</comment>
<evidence type="ECO:0000256" key="7">
    <source>
        <dbReference type="ARBA" id="ARBA00023004"/>
    </source>
</evidence>
<keyword evidence="5 9" id="KW-0479">Metal-binding</keyword>
<feature type="chain" id="PRO_5045111582" description="Cytochrome c1" evidence="12">
    <location>
        <begin position="25"/>
        <end position="452"/>
    </location>
</feature>
<organism evidence="14 15">
    <name type="scientific">Paracoccus fistulariae</name>
    <dbReference type="NCBI Taxonomy" id="658446"/>
    <lineage>
        <taxon>Bacteria</taxon>
        <taxon>Pseudomonadati</taxon>
        <taxon>Pseudomonadota</taxon>
        <taxon>Alphaproteobacteria</taxon>
        <taxon>Rhodobacterales</taxon>
        <taxon>Paracoccaceae</taxon>
        <taxon>Paracoccus</taxon>
    </lineage>
</organism>
<dbReference type="Gene3D" id="1.20.5.100">
    <property type="entry name" value="Cytochrome c1, transmembrane anchor, C-terminal"/>
    <property type="match status" value="1"/>
</dbReference>
<evidence type="ECO:0000256" key="4">
    <source>
        <dbReference type="ARBA" id="ARBA00022692"/>
    </source>
</evidence>
<evidence type="ECO:0000256" key="1">
    <source>
        <dbReference type="ARBA" id="ARBA00004370"/>
    </source>
</evidence>
<sequence>MTLRTKTLTAVAALTISAAGFAFAQTAAPEAEAEQPVQAQEAPAADSASEAASSAAEAVEEAAEDAGAALEGAAQDAQDAVADAVDTATDAADTDPAAETETVAEDAAEGETATDAPASDATPQDDPAAETATEEVLDEQATPEPAESAVEESEAEQAAPADAAEETAVQAEAAPEVTVIEGTPEEALEEQAAAGDPEAEAEAEGEEEEGGYGHIEDVDFSFEGPFGTFDQFQLQRGLQVYTEVCSACHGLRYVPIRTLADDGGPGLPEDQVRAYAANLAPVVDPETGEERPRLPTDHFPAVSGEGMGPDLSLMAKARAGFHGPVGTGISQLINGIGGPEYIHAILTSYTGEEVEQAGSFLYVNTAFSGGKISMPAPLSDDLVTYEDGTEATVDQMATDLSAFLMWTAEPKMMARKKVGFVSVLMLLVLSGLLYYTNKRLWAPYKGKDLHKQ</sequence>
<feature type="compositionally biased region" description="Low complexity" evidence="10">
    <location>
        <begin position="32"/>
        <end position="57"/>
    </location>
</feature>
<evidence type="ECO:0000313" key="15">
    <source>
        <dbReference type="Proteomes" id="UP001219349"/>
    </source>
</evidence>
<evidence type="ECO:0000256" key="8">
    <source>
        <dbReference type="ARBA" id="ARBA00023136"/>
    </source>
</evidence>
<keyword evidence="15" id="KW-1185">Reference proteome</keyword>
<keyword evidence="7 9" id="KW-0408">Iron</keyword>
<dbReference type="Proteomes" id="UP001219349">
    <property type="component" value="Chromosome"/>
</dbReference>
<dbReference type="SUPFAM" id="SSF46626">
    <property type="entry name" value="Cytochrome c"/>
    <property type="match status" value="1"/>
</dbReference>
<dbReference type="InterPro" id="IPR009056">
    <property type="entry name" value="Cyt_c-like_dom"/>
</dbReference>
<gene>
    <name evidence="14" type="ORF">JHX87_12975</name>
</gene>
<dbReference type="PANTHER" id="PTHR10266:SF3">
    <property type="entry name" value="CYTOCHROME C1, HEME PROTEIN, MITOCHONDRIAL"/>
    <property type="match status" value="1"/>
</dbReference>
<dbReference type="PANTHER" id="PTHR10266">
    <property type="entry name" value="CYTOCHROME C1"/>
    <property type="match status" value="1"/>
</dbReference>
<feature type="compositionally biased region" description="Low complexity" evidence="10">
    <location>
        <begin position="156"/>
        <end position="176"/>
    </location>
</feature>
<evidence type="ECO:0000256" key="6">
    <source>
        <dbReference type="ARBA" id="ARBA00022989"/>
    </source>
</evidence>
<feature type="domain" description="Cytochrome c" evidence="13">
    <location>
        <begin position="232"/>
        <end position="365"/>
    </location>
</feature>
<evidence type="ECO:0000259" key="13">
    <source>
        <dbReference type="PROSITE" id="PS51007"/>
    </source>
</evidence>
<evidence type="ECO:0000256" key="12">
    <source>
        <dbReference type="SAM" id="SignalP"/>
    </source>
</evidence>
<dbReference type="PROSITE" id="PS51007">
    <property type="entry name" value="CYTC"/>
    <property type="match status" value="1"/>
</dbReference>
<feature type="signal peptide" evidence="12">
    <location>
        <begin position="1"/>
        <end position="24"/>
    </location>
</feature>
<evidence type="ECO:0000256" key="3">
    <source>
        <dbReference type="ARBA" id="ARBA00022617"/>
    </source>
</evidence>
<dbReference type="Pfam" id="PF02167">
    <property type="entry name" value="Cytochrom_C1"/>
    <property type="match status" value="1"/>
</dbReference>
<feature type="transmembrane region" description="Helical" evidence="11">
    <location>
        <begin position="418"/>
        <end position="435"/>
    </location>
</feature>
<evidence type="ECO:0000256" key="11">
    <source>
        <dbReference type="SAM" id="Phobius"/>
    </source>
</evidence>
<reference evidence="14 15" key="1">
    <citation type="submission" date="2021-01" db="EMBL/GenBank/DDBJ databases">
        <title>Biogeographic distribution of Paracoccus.</title>
        <authorList>
            <person name="Hollensteiner J."/>
            <person name="Leineberger J."/>
            <person name="Brinkhoff T."/>
            <person name="Daniel R."/>
        </authorList>
    </citation>
    <scope>NUCLEOTIDE SEQUENCE [LARGE SCALE GENOMIC DNA]</scope>
    <source>
        <strain evidence="14 15">KCTC 22803</strain>
    </source>
</reference>
<evidence type="ECO:0000313" key="14">
    <source>
        <dbReference type="EMBL" id="WCR06399.1"/>
    </source>
</evidence>
<dbReference type="InterPro" id="IPR002326">
    <property type="entry name" value="Cyt_c1"/>
</dbReference>
<dbReference type="EMBL" id="CP067136">
    <property type="protein sequence ID" value="WCR06399.1"/>
    <property type="molecule type" value="Genomic_DNA"/>
</dbReference>